<dbReference type="Proteomes" id="UP000245678">
    <property type="component" value="Unassembled WGS sequence"/>
</dbReference>
<dbReference type="EMBL" id="QGHA01000002">
    <property type="protein sequence ID" value="PWK78909.1"/>
    <property type="molecule type" value="Genomic_DNA"/>
</dbReference>
<name>A0A316HCH5_9SPHI</name>
<evidence type="ECO:0000313" key="1">
    <source>
        <dbReference type="EMBL" id="PWK78909.1"/>
    </source>
</evidence>
<organism evidence="1 2">
    <name type="scientific">Mucilaginibacter oryzae</name>
    <dbReference type="NCBI Taxonomy" id="468058"/>
    <lineage>
        <taxon>Bacteria</taxon>
        <taxon>Pseudomonadati</taxon>
        <taxon>Bacteroidota</taxon>
        <taxon>Sphingobacteriia</taxon>
        <taxon>Sphingobacteriales</taxon>
        <taxon>Sphingobacteriaceae</taxon>
        <taxon>Mucilaginibacter</taxon>
    </lineage>
</organism>
<sequence length="114" mass="13514">MEIKYRVVTYYTFRGLVKSVHLGDFVYGEWIVYQDEEARYHINVFKQRANSDLIINDLLLNNKNETIKTIIDKINKNHGLKLSLNNRPFIRLRLRSETADLNLPPIPDHFVKNL</sequence>
<evidence type="ECO:0000313" key="2">
    <source>
        <dbReference type="Proteomes" id="UP000245678"/>
    </source>
</evidence>
<reference evidence="1 2" key="1">
    <citation type="submission" date="2018-05" db="EMBL/GenBank/DDBJ databases">
        <title>Genomic Encyclopedia of Archaeal and Bacterial Type Strains, Phase II (KMG-II): from individual species to whole genera.</title>
        <authorList>
            <person name="Goeker M."/>
        </authorList>
    </citation>
    <scope>NUCLEOTIDE SEQUENCE [LARGE SCALE GENOMIC DNA]</scope>
    <source>
        <strain evidence="1 2">DSM 19975</strain>
    </source>
</reference>
<comment type="caution">
    <text evidence="1">The sequence shown here is derived from an EMBL/GenBank/DDBJ whole genome shotgun (WGS) entry which is preliminary data.</text>
</comment>
<proteinExistence type="predicted"/>
<protein>
    <submittedName>
        <fullName evidence="1">Uncharacterized protein</fullName>
    </submittedName>
</protein>
<accession>A0A316HCH5</accession>
<keyword evidence="2" id="KW-1185">Reference proteome</keyword>
<dbReference type="AlphaFoldDB" id="A0A316HCH5"/>
<gene>
    <name evidence="1" type="ORF">LX99_01362</name>
</gene>